<dbReference type="Pfam" id="PF02627">
    <property type="entry name" value="CMD"/>
    <property type="match status" value="2"/>
</dbReference>
<dbReference type="SUPFAM" id="SSF69118">
    <property type="entry name" value="AhpD-like"/>
    <property type="match status" value="1"/>
</dbReference>
<dbReference type="Gene3D" id="1.20.1290.10">
    <property type="entry name" value="AhpD-like"/>
    <property type="match status" value="1"/>
</dbReference>
<protein>
    <submittedName>
        <fullName evidence="2">Carboxymuconolactone decarboxylase family protein</fullName>
    </submittedName>
</protein>
<evidence type="ECO:0000313" key="3">
    <source>
        <dbReference type="Proteomes" id="UP000261811"/>
    </source>
</evidence>
<dbReference type="Proteomes" id="UP000261811">
    <property type="component" value="Unassembled WGS sequence"/>
</dbReference>
<evidence type="ECO:0000259" key="1">
    <source>
        <dbReference type="Pfam" id="PF02627"/>
    </source>
</evidence>
<dbReference type="RefSeq" id="WP_117357756.1">
    <property type="nucleotide sequence ID" value="NZ_QURH01000226.1"/>
</dbReference>
<dbReference type="GO" id="GO:0051920">
    <property type="term" value="F:peroxiredoxin activity"/>
    <property type="evidence" value="ECO:0007669"/>
    <property type="project" value="InterPro"/>
</dbReference>
<dbReference type="EMBL" id="QURH01000226">
    <property type="protein sequence ID" value="RFU41219.1"/>
    <property type="molecule type" value="Genomic_DNA"/>
</dbReference>
<proteinExistence type="predicted"/>
<evidence type="ECO:0000313" key="2">
    <source>
        <dbReference type="EMBL" id="RFU41219.1"/>
    </source>
</evidence>
<comment type="caution">
    <text evidence="2">The sequence shown here is derived from an EMBL/GenBank/DDBJ whole genome shotgun (WGS) entry which is preliminary data.</text>
</comment>
<feature type="domain" description="Carboxymuconolactone decarboxylase-like" evidence="1">
    <location>
        <begin position="13"/>
        <end position="89"/>
    </location>
</feature>
<organism evidence="2 3">
    <name type="scientific">Actinomadura logoneensis</name>
    <dbReference type="NCBI Taxonomy" id="2293572"/>
    <lineage>
        <taxon>Bacteria</taxon>
        <taxon>Bacillati</taxon>
        <taxon>Actinomycetota</taxon>
        <taxon>Actinomycetes</taxon>
        <taxon>Streptosporangiales</taxon>
        <taxon>Thermomonosporaceae</taxon>
        <taxon>Actinomadura</taxon>
    </lineage>
</organism>
<dbReference type="InterPro" id="IPR029032">
    <property type="entry name" value="AhpD-like"/>
</dbReference>
<dbReference type="InterPro" id="IPR052512">
    <property type="entry name" value="4CMD/NDH-1_regulator"/>
</dbReference>
<dbReference type="PANTHER" id="PTHR33570:SF2">
    <property type="entry name" value="CARBOXYMUCONOLACTONE DECARBOXYLASE-LIKE DOMAIN-CONTAINING PROTEIN"/>
    <property type="match status" value="1"/>
</dbReference>
<name>A0A372JMP5_9ACTN</name>
<dbReference type="OrthoDB" id="3517114at2"/>
<gene>
    <name evidence="2" type="ORF">DZF91_13140</name>
</gene>
<dbReference type="AlphaFoldDB" id="A0A372JMP5"/>
<keyword evidence="3" id="KW-1185">Reference proteome</keyword>
<accession>A0A372JMP5</accession>
<reference evidence="2 3" key="1">
    <citation type="submission" date="2018-08" db="EMBL/GenBank/DDBJ databases">
        <title>Actinomadura jelena sp. nov., a novel Actinomycete isolated from soil in Chad.</title>
        <authorList>
            <person name="Shi L."/>
        </authorList>
    </citation>
    <scope>NUCLEOTIDE SEQUENCE [LARGE SCALE GENOMIC DNA]</scope>
    <source>
        <strain evidence="2 3">NEAU-G17</strain>
    </source>
</reference>
<sequence>MNVQIQDPVFAEMAAATERALWDGLPELSGREKALLCLVADICQQTLGTPFERHVRLAYDNGLSPDDLRELLRFISYDSGYPAAASALDRLTALERDLGVSPTGAGHEVNAHGTGSPLPPAMLQSVRDLDEGFADYMALQSRMRAGMQMLDVRERAFATMTVDVLFQTLEESFSAHIGRALGAGATPNQLRAVIRFSALFGMTKAWRALIVLNNLLNNLAPNPTPDPQPAGASGE</sequence>
<feature type="domain" description="Carboxymuconolactone decarboxylase-like" evidence="1">
    <location>
        <begin position="143"/>
        <end position="212"/>
    </location>
</feature>
<dbReference type="InterPro" id="IPR003779">
    <property type="entry name" value="CMD-like"/>
</dbReference>
<dbReference type="PANTHER" id="PTHR33570">
    <property type="entry name" value="4-CARBOXYMUCONOLACTONE DECARBOXYLASE FAMILY PROTEIN"/>
    <property type="match status" value="1"/>
</dbReference>